<gene>
    <name evidence="2" type="ORF">CEURO_LOCUS5779</name>
</gene>
<feature type="region of interest" description="Disordered" evidence="1">
    <location>
        <begin position="1"/>
        <end position="21"/>
    </location>
</feature>
<dbReference type="PANTHER" id="PTHR48238">
    <property type="entry name" value="BNACNNG09570D PROTEIN"/>
    <property type="match status" value="1"/>
</dbReference>
<proteinExistence type="predicted"/>
<feature type="region of interest" description="Disordered" evidence="1">
    <location>
        <begin position="64"/>
        <end position="98"/>
    </location>
</feature>
<dbReference type="EMBL" id="CAMAPE010000010">
    <property type="protein sequence ID" value="CAH9076295.1"/>
    <property type="molecule type" value="Genomic_DNA"/>
</dbReference>
<reference evidence="2" key="1">
    <citation type="submission" date="2022-07" db="EMBL/GenBank/DDBJ databases">
        <authorList>
            <person name="Macas J."/>
            <person name="Novak P."/>
            <person name="Neumann P."/>
        </authorList>
    </citation>
    <scope>NUCLEOTIDE SEQUENCE</scope>
</reference>
<protein>
    <submittedName>
        <fullName evidence="2">Uncharacterized protein</fullName>
    </submittedName>
</protein>
<feature type="compositionally biased region" description="Low complexity" evidence="1">
    <location>
        <begin position="77"/>
        <end position="89"/>
    </location>
</feature>
<sequence length="151" mass="16910">MLGRVRRPSISSLEQLELERQPPRLTKTDSLSIYETTLLKLREGSRRCEMSSCLEDLVSGSMNLSSTDNSFREEASALDSNSSSGGSAEDSPRPQLPTRHFSLPYLFLRYRISHGTVRSPDRDDEMHSDRCYSTENALIPPVCPGNLQNSS</sequence>
<dbReference type="PANTHER" id="PTHR48238:SF1">
    <property type="entry name" value="(RAPE) HYPOTHETICAL PROTEIN"/>
    <property type="match status" value="1"/>
</dbReference>
<comment type="caution">
    <text evidence="2">The sequence shown here is derived from an EMBL/GenBank/DDBJ whole genome shotgun (WGS) entry which is preliminary data.</text>
</comment>
<organism evidence="2 3">
    <name type="scientific">Cuscuta europaea</name>
    <name type="common">European dodder</name>
    <dbReference type="NCBI Taxonomy" id="41803"/>
    <lineage>
        <taxon>Eukaryota</taxon>
        <taxon>Viridiplantae</taxon>
        <taxon>Streptophyta</taxon>
        <taxon>Embryophyta</taxon>
        <taxon>Tracheophyta</taxon>
        <taxon>Spermatophyta</taxon>
        <taxon>Magnoliopsida</taxon>
        <taxon>eudicotyledons</taxon>
        <taxon>Gunneridae</taxon>
        <taxon>Pentapetalae</taxon>
        <taxon>asterids</taxon>
        <taxon>lamiids</taxon>
        <taxon>Solanales</taxon>
        <taxon>Convolvulaceae</taxon>
        <taxon>Cuscuteae</taxon>
        <taxon>Cuscuta</taxon>
        <taxon>Cuscuta subgen. Cuscuta</taxon>
    </lineage>
</organism>
<dbReference type="AlphaFoldDB" id="A0A9P0YUW8"/>
<evidence type="ECO:0000313" key="2">
    <source>
        <dbReference type="EMBL" id="CAH9076295.1"/>
    </source>
</evidence>
<dbReference type="OrthoDB" id="60860at2759"/>
<dbReference type="Proteomes" id="UP001152484">
    <property type="component" value="Unassembled WGS sequence"/>
</dbReference>
<accession>A0A9P0YUW8</accession>
<name>A0A9P0YUW8_CUSEU</name>
<evidence type="ECO:0000313" key="3">
    <source>
        <dbReference type="Proteomes" id="UP001152484"/>
    </source>
</evidence>
<evidence type="ECO:0000256" key="1">
    <source>
        <dbReference type="SAM" id="MobiDB-lite"/>
    </source>
</evidence>
<keyword evidence="3" id="KW-1185">Reference proteome</keyword>